<dbReference type="InterPro" id="IPR024991">
    <property type="entry name" value="RING-H2_APC11"/>
</dbReference>
<dbReference type="Proteomes" id="UP000034112">
    <property type="component" value="Unassembled WGS sequence"/>
</dbReference>
<dbReference type="GO" id="GO:0008270">
    <property type="term" value="F:zinc ion binding"/>
    <property type="evidence" value="ECO:0007669"/>
    <property type="project" value="UniProtKB-KW"/>
</dbReference>
<dbReference type="InterPro" id="IPR051031">
    <property type="entry name" value="RING-box_E3_Ubiquitin_Ligase"/>
</dbReference>
<dbReference type="SUPFAM" id="SSF57850">
    <property type="entry name" value="RING/U-box"/>
    <property type="match status" value="1"/>
</dbReference>
<dbReference type="SMART" id="SM00184">
    <property type="entry name" value="RING"/>
    <property type="match status" value="1"/>
</dbReference>
<comment type="pathway">
    <text evidence="2">Protein modification; protein ubiquitination.</text>
</comment>
<dbReference type="GO" id="GO:0051301">
    <property type="term" value="P:cell division"/>
    <property type="evidence" value="ECO:0007669"/>
    <property type="project" value="UniProtKB-KW"/>
</dbReference>
<organism evidence="16 17">
    <name type="scientific">Trichoderma harzianum</name>
    <name type="common">Hypocrea lixii</name>
    <dbReference type="NCBI Taxonomy" id="5544"/>
    <lineage>
        <taxon>Eukaryota</taxon>
        <taxon>Fungi</taxon>
        <taxon>Dikarya</taxon>
        <taxon>Ascomycota</taxon>
        <taxon>Pezizomycotina</taxon>
        <taxon>Sordariomycetes</taxon>
        <taxon>Hypocreomycetidae</taxon>
        <taxon>Hypocreales</taxon>
        <taxon>Hypocreaceae</taxon>
        <taxon>Trichoderma</taxon>
    </lineage>
</organism>
<evidence type="ECO:0000256" key="11">
    <source>
        <dbReference type="ARBA" id="ARBA00023242"/>
    </source>
</evidence>
<keyword evidence="5" id="KW-0132">Cell division</keyword>
<dbReference type="OMA" id="GVCSISW"/>
<feature type="transmembrane region" description="Helical" evidence="14">
    <location>
        <begin position="159"/>
        <end position="178"/>
    </location>
</feature>
<dbReference type="GO" id="GO:0005680">
    <property type="term" value="C:anaphase-promoting complex"/>
    <property type="evidence" value="ECO:0007669"/>
    <property type="project" value="InterPro"/>
</dbReference>
<proteinExistence type="inferred from homology"/>
<name>A0A0F9ZXX6_TRIHA</name>
<keyword evidence="14" id="KW-0472">Membrane</keyword>
<dbReference type="OrthoDB" id="89349at2759"/>
<dbReference type="GO" id="GO:0097602">
    <property type="term" value="F:cullin family protein binding"/>
    <property type="evidence" value="ECO:0007669"/>
    <property type="project" value="InterPro"/>
</dbReference>
<feature type="transmembrane region" description="Helical" evidence="14">
    <location>
        <begin position="6"/>
        <end position="24"/>
    </location>
</feature>
<feature type="transmembrane region" description="Helical" evidence="14">
    <location>
        <begin position="238"/>
        <end position="256"/>
    </location>
</feature>
<keyword evidence="7 13" id="KW-0863">Zinc-finger</keyword>
<keyword evidence="10" id="KW-0862">Zinc</keyword>
<accession>A0A0F9ZXX6</accession>
<feature type="domain" description="RING-type" evidence="15">
    <location>
        <begin position="342"/>
        <end position="385"/>
    </location>
</feature>
<evidence type="ECO:0000256" key="6">
    <source>
        <dbReference type="ARBA" id="ARBA00022723"/>
    </source>
</evidence>
<evidence type="ECO:0000313" key="17">
    <source>
        <dbReference type="Proteomes" id="UP000034112"/>
    </source>
</evidence>
<dbReference type="GO" id="GO:0031145">
    <property type="term" value="P:anaphase-promoting complex-dependent catabolic process"/>
    <property type="evidence" value="ECO:0007669"/>
    <property type="project" value="InterPro"/>
</dbReference>
<dbReference type="CDD" id="cd16456">
    <property type="entry name" value="RING-H2_APC11"/>
    <property type="match status" value="1"/>
</dbReference>
<evidence type="ECO:0000256" key="9">
    <source>
        <dbReference type="ARBA" id="ARBA00022786"/>
    </source>
</evidence>
<evidence type="ECO:0000256" key="7">
    <source>
        <dbReference type="ARBA" id="ARBA00022771"/>
    </source>
</evidence>
<evidence type="ECO:0000259" key="15">
    <source>
        <dbReference type="PROSITE" id="PS50089"/>
    </source>
</evidence>
<keyword evidence="8" id="KW-0498">Mitosis</keyword>
<evidence type="ECO:0000256" key="10">
    <source>
        <dbReference type="ARBA" id="ARBA00022833"/>
    </source>
</evidence>
<reference evidence="17" key="1">
    <citation type="journal article" date="2015" name="Genome Announc.">
        <title>Draft whole-genome sequence of the biocontrol agent Trichoderma harzianum T6776.</title>
        <authorList>
            <person name="Baroncelli R."/>
            <person name="Piaggeschi G."/>
            <person name="Fiorini L."/>
            <person name="Bertolini E."/>
            <person name="Zapparata A."/>
            <person name="Pe M.E."/>
            <person name="Sarrocco S."/>
            <person name="Vannacci G."/>
        </authorList>
    </citation>
    <scope>NUCLEOTIDE SEQUENCE [LARGE SCALE GENOMIC DNA]</scope>
    <source>
        <strain evidence="17">T6776</strain>
    </source>
</reference>
<comment type="caution">
    <text evidence="16">The sequence shown here is derived from an EMBL/GenBank/DDBJ whole genome shotgun (WGS) entry which is preliminary data.</text>
</comment>
<dbReference type="Gene3D" id="3.30.40.10">
    <property type="entry name" value="Zinc/RING finger domain, C3HC4 (zinc finger)"/>
    <property type="match status" value="1"/>
</dbReference>
<feature type="transmembrane region" description="Helical" evidence="14">
    <location>
        <begin position="198"/>
        <end position="217"/>
    </location>
</feature>
<dbReference type="Pfam" id="PF12861">
    <property type="entry name" value="zf-ANAPC11"/>
    <property type="match status" value="1"/>
</dbReference>
<evidence type="ECO:0000313" key="16">
    <source>
        <dbReference type="EMBL" id="KKP04842.1"/>
    </source>
</evidence>
<keyword evidence="6" id="KW-0479">Metal-binding</keyword>
<evidence type="ECO:0000256" key="13">
    <source>
        <dbReference type="PROSITE-ProRule" id="PRU00175"/>
    </source>
</evidence>
<dbReference type="FunFam" id="3.30.40.10:FF:000111">
    <property type="entry name" value="Anaphase-promoting complex subunit 11"/>
    <property type="match status" value="1"/>
</dbReference>
<evidence type="ECO:0000256" key="4">
    <source>
        <dbReference type="ARBA" id="ARBA00013928"/>
    </source>
</evidence>
<evidence type="ECO:0000256" key="2">
    <source>
        <dbReference type="ARBA" id="ARBA00004906"/>
    </source>
</evidence>
<keyword evidence="14" id="KW-1133">Transmembrane helix</keyword>
<evidence type="ECO:0000256" key="3">
    <source>
        <dbReference type="ARBA" id="ARBA00009273"/>
    </source>
</evidence>
<evidence type="ECO:0000256" key="12">
    <source>
        <dbReference type="ARBA" id="ARBA00023306"/>
    </source>
</evidence>
<gene>
    <name evidence="16" type="ORF">THAR02_03020</name>
</gene>
<evidence type="ECO:0000256" key="14">
    <source>
        <dbReference type="SAM" id="Phobius"/>
    </source>
</evidence>
<sequence>MALSRALYALPIVLPLAVMVRVLATMTVMPGPFIDDADLRGRYTLQNGTSIPILKGLYGVPGLDDAITQVAITFCQLIFHDDQRMWWQCVVFLTDYAGLTAMWMLESLRNANRGTFFQTFAVPLFLAQFVTVGNIAPLYFYFFYVFSPLKKYSTASARLIDGAGVLAILPTLLVVYYIPHLVSLFHPDFEIRHLANWIWQLYPLWASILLFTLSSVIRPFLDDNTEAVQRRNKTGIRVIGGVMITLSTISYWYMLLFSPLSVSEALIPKYFIELPKDTPTSLTSIFQYDFITSFTSILLWLAYHLGDLKITIKEWNSVATWQWDIPEDDVCGICQVHFDGTCPTCKYPGDDCSLLSGKCGHSFHMHCIMEWIKQESAKGQCPMCRQPFEWQDQANETDGPNETPIPTD</sequence>
<feature type="transmembrane region" description="Helical" evidence="14">
    <location>
        <begin position="85"/>
        <end position="105"/>
    </location>
</feature>
<evidence type="ECO:0000256" key="5">
    <source>
        <dbReference type="ARBA" id="ARBA00022618"/>
    </source>
</evidence>
<keyword evidence="9" id="KW-0833">Ubl conjugation pathway</keyword>
<dbReference type="PANTHER" id="PTHR11210">
    <property type="entry name" value="RING BOX"/>
    <property type="match status" value="1"/>
</dbReference>
<keyword evidence="14" id="KW-0812">Transmembrane</keyword>
<dbReference type="EMBL" id="JOKZ01000065">
    <property type="protein sequence ID" value="KKP04842.1"/>
    <property type="molecule type" value="Genomic_DNA"/>
</dbReference>
<dbReference type="InterPro" id="IPR013083">
    <property type="entry name" value="Znf_RING/FYVE/PHD"/>
</dbReference>
<evidence type="ECO:0000256" key="1">
    <source>
        <dbReference type="ARBA" id="ARBA00004123"/>
    </source>
</evidence>
<keyword evidence="12" id="KW-0131">Cell cycle</keyword>
<feature type="transmembrane region" description="Helical" evidence="14">
    <location>
        <begin position="125"/>
        <end position="147"/>
    </location>
</feature>
<comment type="similarity">
    <text evidence="3">Belongs to the RING-box family.</text>
</comment>
<dbReference type="PROSITE" id="PS50089">
    <property type="entry name" value="ZF_RING_2"/>
    <property type="match status" value="1"/>
</dbReference>
<comment type="subcellular location">
    <subcellularLocation>
        <location evidence="1">Nucleus</location>
    </subcellularLocation>
</comment>
<evidence type="ECO:0000256" key="8">
    <source>
        <dbReference type="ARBA" id="ARBA00022776"/>
    </source>
</evidence>
<feature type="transmembrane region" description="Helical" evidence="14">
    <location>
        <begin position="285"/>
        <end position="303"/>
    </location>
</feature>
<keyword evidence="11" id="KW-0539">Nucleus</keyword>
<dbReference type="GO" id="GO:0061630">
    <property type="term" value="F:ubiquitin protein ligase activity"/>
    <property type="evidence" value="ECO:0007669"/>
    <property type="project" value="InterPro"/>
</dbReference>
<dbReference type="AlphaFoldDB" id="A0A0F9ZXX6"/>
<protein>
    <recommendedName>
        <fullName evidence="4">Anaphase-promoting complex subunit 11</fullName>
    </recommendedName>
</protein>
<dbReference type="InterPro" id="IPR001841">
    <property type="entry name" value="Znf_RING"/>
</dbReference>